<feature type="non-terminal residue" evidence="1">
    <location>
        <position position="1"/>
    </location>
</feature>
<gene>
    <name evidence="1" type="ORF">DEA37_0012661</name>
</gene>
<comment type="caution">
    <text evidence="1">The sequence shown here is derived from an EMBL/GenBank/DDBJ whole genome shotgun (WGS) entry which is preliminary data.</text>
</comment>
<organism evidence="1 2">
    <name type="scientific">Paragonimus westermani</name>
    <dbReference type="NCBI Taxonomy" id="34504"/>
    <lineage>
        <taxon>Eukaryota</taxon>
        <taxon>Metazoa</taxon>
        <taxon>Spiralia</taxon>
        <taxon>Lophotrochozoa</taxon>
        <taxon>Platyhelminthes</taxon>
        <taxon>Trematoda</taxon>
        <taxon>Digenea</taxon>
        <taxon>Plagiorchiida</taxon>
        <taxon>Troglotremata</taxon>
        <taxon>Troglotrematidae</taxon>
        <taxon>Paragonimus</taxon>
    </lineage>
</organism>
<evidence type="ECO:0008006" key="3">
    <source>
        <dbReference type="Google" id="ProtNLM"/>
    </source>
</evidence>
<keyword evidence="2" id="KW-1185">Reference proteome</keyword>
<dbReference type="EMBL" id="QNGE01002146">
    <property type="protein sequence ID" value="KAA3676108.1"/>
    <property type="molecule type" value="Genomic_DNA"/>
</dbReference>
<sequence>ADIATEWQIDAIIKSVIHCLLPSDWSSRHTAGCVAAFCFLKVTLSIPLESVTPCSLSFQELSLSQLFQRVGETLSVKNEADCANDLFLPPVAHALGLLSELLHDSSRRQLINKIIEFLHPYWKPLGSLLIKICSSVIIKQSGLPTDEQEVILYELLLLWKRASQSYALLEETHPLWHDSSAFSFLADALHFCLIECAQQATLSSVSNNNDKFESSVDLLHPSVAHLLIRSLRSLFKFAHAVDWLCSLQTTLDTFILRLICAYGERANSAENTGPNLGPLILSLARSVAKMNGGAELQMDLLKPDPCISLRLIILTALELAVRLDLSEPALFDLLRSIHSLVWEARNAQCTRPVYECLIVSLLAGDDAHLFHGLTFWLQLENCLLVRSRPEGDQCLLDLVPNAHQLFASLARTIGYSPHLLVDWIVSPETSCLSYLVHYLRRFRSSDSLGPEPVYSRAAPPIGTDWPATQLGSMLDKLARCLQTLESNGSIPFSPQPLIRSLNHAVSVIQTSTLQIDPHAV</sequence>
<dbReference type="Proteomes" id="UP000324629">
    <property type="component" value="Unassembled WGS sequence"/>
</dbReference>
<proteinExistence type="predicted"/>
<name>A0A5J4NM47_9TREM</name>
<evidence type="ECO:0000313" key="2">
    <source>
        <dbReference type="Proteomes" id="UP000324629"/>
    </source>
</evidence>
<evidence type="ECO:0000313" key="1">
    <source>
        <dbReference type="EMBL" id="KAA3676108.1"/>
    </source>
</evidence>
<reference evidence="1 2" key="1">
    <citation type="journal article" date="2019" name="Gigascience">
        <title>Whole-genome sequence of the oriental lung fluke Paragonimus westermani.</title>
        <authorList>
            <person name="Oey H."/>
            <person name="Zakrzewski M."/>
            <person name="Narain K."/>
            <person name="Devi K.R."/>
            <person name="Agatsuma T."/>
            <person name="Nawaratna S."/>
            <person name="Gobert G.N."/>
            <person name="Jones M.K."/>
            <person name="Ragan M.A."/>
            <person name="McManus D.P."/>
            <person name="Krause L."/>
        </authorList>
    </citation>
    <scope>NUCLEOTIDE SEQUENCE [LARGE SCALE GENOMIC DNA]</scope>
    <source>
        <strain evidence="1 2">IND2009</strain>
    </source>
</reference>
<dbReference type="AlphaFoldDB" id="A0A5J4NM47"/>
<accession>A0A5J4NM47</accession>
<protein>
    <recommendedName>
        <fullName evidence="3">Protein Lines N-terminal domain-containing protein</fullName>
    </recommendedName>
</protein>